<sequence length="160" mass="18443">MAGYFEEMGWRELADGEQPDHLLHMARFLVDFGLYEDNFSGEWPRLPPPAAKEAVENLPEVTLEEGSKDCPICLKKYNPGDKAKKMPCNHLFHSTCILTWLGKAVLLATSPSTSLGMRRNVRVHVVDHVVLQQERAQRHQYGHRLIYRPWASWQENVYAQ</sequence>
<evidence type="ECO:0000313" key="1">
    <source>
        <dbReference type="EMBL" id="KAI8420930.1"/>
    </source>
</evidence>
<proteinExistence type="predicted"/>
<organism evidence="1 2">
    <name type="scientific">Choristoneura fumiferana</name>
    <name type="common">Spruce budworm moth</name>
    <name type="synonym">Archips fumiferana</name>
    <dbReference type="NCBI Taxonomy" id="7141"/>
    <lineage>
        <taxon>Eukaryota</taxon>
        <taxon>Metazoa</taxon>
        <taxon>Ecdysozoa</taxon>
        <taxon>Arthropoda</taxon>
        <taxon>Hexapoda</taxon>
        <taxon>Insecta</taxon>
        <taxon>Pterygota</taxon>
        <taxon>Neoptera</taxon>
        <taxon>Endopterygota</taxon>
        <taxon>Lepidoptera</taxon>
        <taxon>Glossata</taxon>
        <taxon>Ditrysia</taxon>
        <taxon>Tortricoidea</taxon>
        <taxon>Tortricidae</taxon>
        <taxon>Tortricinae</taxon>
        <taxon>Choristoneura</taxon>
    </lineage>
</organism>
<gene>
    <name evidence="1" type="ORF">MSG28_008088</name>
</gene>
<evidence type="ECO:0000313" key="2">
    <source>
        <dbReference type="Proteomes" id="UP001064048"/>
    </source>
</evidence>
<name>A0ACC0JAA0_CHOFU</name>
<dbReference type="Proteomes" id="UP001064048">
    <property type="component" value="Chromosome 13"/>
</dbReference>
<reference evidence="1 2" key="1">
    <citation type="journal article" date="2022" name="Genome Biol. Evol.">
        <title>The Spruce Budworm Genome: Reconstructing the Evolutionary History of Antifreeze Proteins.</title>
        <authorList>
            <person name="Beliveau C."/>
            <person name="Gagne P."/>
            <person name="Picq S."/>
            <person name="Vernygora O."/>
            <person name="Keeling C.I."/>
            <person name="Pinkney K."/>
            <person name="Doucet D."/>
            <person name="Wen F."/>
            <person name="Johnston J.S."/>
            <person name="Maaroufi H."/>
            <person name="Boyle B."/>
            <person name="Laroche J."/>
            <person name="Dewar K."/>
            <person name="Juretic N."/>
            <person name="Blackburn G."/>
            <person name="Nisole A."/>
            <person name="Brunet B."/>
            <person name="Brandao M."/>
            <person name="Lumley L."/>
            <person name="Duan J."/>
            <person name="Quan G."/>
            <person name="Lucarotti C.J."/>
            <person name="Roe A.D."/>
            <person name="Sperling F.A.H."/>
            <person name="Levesque R.C."/>
            <person name="Cusson M."/>
        </authorList>
    </citation>
    <scope>NUCLEOTIDE SEQUENCE [LARGE SCALE GENOMIC DNA]</scope>
    <source>
        <strain evidence="1">Glfc:IPQL:Cfum</strain>
    </source>
</reference>
<protein>
    <submittedName>
        <fullName evidence="1">Uncharacterized protein</fullName>
    </submittedName>
</protein>
<keyword evidence="2" id="KW-1185">Reference proteome</keyword>
<comment type="caution">
    <text evidence="1">The sequence shown here is derived from an EMBL/GenBank/DDBJ whole genome shotgun (WGS) entry which is preliminary data.</text>
</comment>
<dbReference type="EMBL" id="CM046113">
    <property type="protein sequence ID" value="KAI8420930.1"/>
    <property type="molecule type" value="Genomic_DNA"/>
</dbReference>
<accession>A0ACC0JAA0</accession>